<evidence type="ECO:0000256" key="3">
    <source>
        <dbReference type="ARBA" id="ARBA00023002"/>
    </source>
</evidence>
<evidence type="ECO:0000256" key="2">
    <source>
        <dbReference type="ARBA" id="ARBA00022857"/>
    </source>
</evidence>
<keyword evidence="3" id="KW-0560">Oxidoreductase</keyword>
<dbReference type="InterPro" id="IPR020904">
    <property type="entry name" value="Sc_DH/Rdtase_CS"/>
</dbReference>
<dbReference type="InterPro" id="IPR002347">
    <property type="entry name" value="SDR_fam"/>
</dbReference>
<dbReference type="Proteomes" id="UP000070700">
    <property type="component" value="Unassembled WGS sequence"/>
</dbReference>
<dbReference type="Gene3D" id="3.40.50.720">
    <property type="entry name" value="NAD(P)-binding Rossmann-like Domain"/>
    <property type="match status" value="1"/>
</dbReference>
<dbReference type="RefSeq" id="XP_018076701.1">
    <property type="nucleotide sequence ID" value="XM_018222145.1"/>
</dbReference>
<evidence type="ECO:0000313" key="5">
    <source>
        <dbReference type="EMBL" id="KUJ22346.1"/>
    </source>
</evidence>
<protein>
    <submittedName>
        <fullName evidence="5">NAD(P)-binding protein</fullName>
    </submittedName>
</protein>
<dbReference type="AlphaFoldDB" id="A0A194XQA7"/>
<dbReference type="GeneID" id="28831871"/>
<evidence type="ECO:0000313" key="6">
    <source>
        <dbReference type="Proteomes" id="UP000070700"/>
    </source>
</evidence>
<dbReference type="KEGG" id="psco:LY89DRAFT_777473"/>
<gene>
    <name evidence="5" type="ORF">LY89DRAFT_777473</name>
</gene>
<organism evidence="5 6">
    <name type="scientific">Mollisia scopiformis</name>
    <name type="common">Conifer needle endophyte fungus</name>
    <name type="synonym">Phialocephala scopiformis</name>
    <dbReference type="NCBI Taxonomy" id="149040"/>
    <lineage>
        <taxon>Eukaryota</taxon>
        <taxon>Fungi</taxon>
        <taxon>Dikarya</taxon>
        <taxon>Ascomycota</taxon>
        <taxon>Pezizomycotina</taxon>
        <taxon>Leotiomycetes</taxon>
        <taxon>Helotiales</taxon>
        <taxon>Mollisiaceae</taxon>
        <taxon>Mollisia</taxon>
    </lineage>
</organism>
<dbReference type="InParanoid" id="A0A194XQA7"/>
<dbReference type="OrthoDB" id="1933717at2759"/>
<dbReference type="PRINTS" id="PR00080">
    <property type="entry name" value="SDRFAMILY"/>
</dbReference>
<name>A0A194XQA7_MOLSC</name>
<dbReference type="PROSITE" id="PS00061">
    <property type="entry name" value="ADH_SHORT"/>
    <property type="match status" value="1"/>
</dbReference>
<dbReference type="InterPro" id="IPR036291">
    <property type="entry name" value="NAD(P)-bd_dom_sf"/>
</dbReference>
<accession>A0A194XQA7</accession>
<dbReference type="SUPFAM" id="SSF51735">
    <property type="entry name" value="NAD(P)-binding Rossmann-fold domains"/>
    <property type="match status" value="1"/>
</dbReference>
<dbReference type="PRINTS" id="PR00081">
    <property type="entry name" value="GDHRDH"/>
</dbReference>
<keyword evidence="6" id="KW-1185">Reference proteome</keyword>
<dbReference type="CDD" id="cd05233">
    <property type="entry name" value="SDR_c"/>
    <property type="match status" value="1"/>
</dbReference>
<dbReference type="PANTHER" id="PTHR42901">
    <property type="entry name" value="ALCOHOL DEHYDROGENASE"/>
    <property type="match status" value="1"/>
</dbReference>
<comment type="similarity">
    <text evidence="1 4">Belongs to the short-chain dehydrogenases/reductases (SDR) family.</text>
</comment>
<reference evidence="5 6" key="1">
    <citation type="submission" date="2015-10" db="EMBL/GenBank/DDBJ databases">
        <title>Full genome of DAOMC 229536 Phialocephala scopiformis, a fungal endophyte of spruce producing the potent anti-insectan compound rugulosin.</title>
        <authorList>
            <consortium name="DOE Joint Genome Institute"/>
            <person name="Walker A.K."/>
            <person name="Frasz S.L."/>
            <person name="Seifert K.A."/>
            <person name="Miller J.D."/>
            <person name="Mondo S.J."/>
            <person name="Labutti K."/>
            <person name="Lipzen A."/>
            <person name="Dockter R."/>
            <person name="Kennedy M."/>
            <person name="Grigoriev I.V."/>
            <person name="Spatafora J.W."/>
        </authorList>
    </citation>
    <scope>NUCLEOTIDE SEQUENCE [LARGE SCALE GENOMIC DNA]</scope>
    <source>
        <strain evidence="5 6">CBS 120377</strain>
    </source>
</reference>
<sequence>MATFVPTLHLQTYPALSPTRPELSAKGKSVLVTGGGYGIGRAVPDAFGAAGAARVAISGRTESKLKAAVAELKQAFPKTEFSYFVADIRDTNAVKAMFKSFGAPDVLVNNAGFLVVPEIFKTVDLKEWWEGFEVNILGTAIVTQEFLRAKPEGKEAVVINVNTIAAHLGTNYPKLSAYSSSKAALARLSESLQAETPEVRFVSIHPGAIDTDMYVKSEMGPFDMTEVDLAANFMLWLASPEADFLKGRFAWVHWDIDELKAKKEEILSGDLLKYTLGGFDPLGGFN</sequence>
<dbReference type="PANTHER" id="PTHR42901:SF1">
    <property type="entry name" value="ALCOHOL DEHYDROGENASE"/>
    <property type="match status" value="1"/>
</dbReference>
<dbReference type="EMBL" id="KQ947406">
    <property type="protein sequence ID" value="KUJ22346.1"/>
    <property type="molecule type" value="Genomic_DNA"/>
</dbReference>
<dbReference type="Pfam" id="PF00106">
    <property type="entry name" value="adh_short"/>
    <property type="match status" value="1"/>
</dbReference>
<proteinExistence type="inferred from homology"/>
<dbReference type="GO" id="GO:0016491">
    <property type="term" value="F:oxidoreductase activity"/>
    <property type="evidence" value="ECO:0007669"/>
    <property type="project" value="UniProtKB-KW"/>
</dbReference>
<evidence type="ECO:0000256" key="1">
    <source>
        <dbReference type="ARBA" id="ARBA00006484"/>
    </source>
</evidence>
<keyword evidence="2" id="KW-0521">NADP</keyword>
<evidence type="ECO:0000256" key="4">
    <source>
        <dbReference type="RuleBase" id="RU000363"/>
    </source>
</evidence>